<evidence type="ECO:0000313" key="1">
    <source>
        <dbReference type="EMBL" id="EGD47140.1"/>
    </source>
</evidence>
<proteinExistence type="predicted"/>
<name>F1TEH4_9FIRM</name>
<dbReference type="RefSeq" id="WP_004620172.1">
    <property type="nucleotide sequence ID" value="NZ_ACXX02000009.1"/>
</dbReference>
<comment type="caution">
    <text evidence="1">The sequence shown here is derived from an EMBL/GenBank/DDBJ whole genome shotgun (WGS) entry which is preliminary data.</text>
</comment>
<dbReference type="AlphaFoldDB" id="F1TEH4"/>
<reference evidence="1" key="2">
    <citation type="submission" date="2011-01" db="EMBL/GenBank/DDBJ databases">
        <title>The Non-contiguous Finished genome of Clostridium papyrosolvens.</title>
        <authorList>
            <person name="Lucas S."/>
            <person name="Copeland A."/>
            <person name="Lapidus A."/>
            <person name="Cheng J.-F."/>
            <person name="Goodwin L."/>
            <person name="Pitluck S."/>
            <person name="Misra M."/>
            <person name="Chertkov O."/>
            <person name="Detter J.C."/>
            <person name="Han C."/>
            <person name="Tapia R."/>
            <person name="Land M."/>
            <person name="Hauser L."/>
            <person name="Kyrpides N."/>
            <person name="Ivanova N."/>
            <person name="Pagani I."/>
            <person name="Mouttaki H."/>
            <person name="He Z."/>
            <person name="Zhou J."/>
            <person name="Hemme C.L."/>
            <person name="Woyke T."/>
        </authorList>
    </citation>
    <scope>NUCLEOTIDE SEQUENCE [LARGE SCALE GENOMIC DNA]</scope>
    <source>
        <strain evidence="1">DSM 2782</strain>
    </source>
</reference>
<sequence length="200" mass="21725">MLVLTNLNLNKNELQNVRLQNLATGPSSPLSGIVYFNTADSKFYGWNGSGWINLGGTGTGTIPTKVSDLENDSGFITSTITDQLNTEIQNIKNVLDDDTDGSITDFIANLKAQWETADSNLQTLITQKTNKYTQAIGDGTATQFNVTHNLNTLDVNTSLRSNQAPYDVVFTDITIVDANNITVTFAQAPTENQFKVVVIG</sequence>
<accession>F1TEH4</accession>
<dbReference type="eggNOG" id="COG5301">
    <property type="taxonomic scope" value="Bacteria"/>
</dbReference>
<keyword evidence="2" id="KW-1185">Reference proteome</keyword>
<dbReference type="EMBL" id="ACXX02000009">
    <property type="protein sequence ID" value="EGD47140.1"/>
    <property type="molecule type" value="Genomic_DNA"/>
</dbReference>
<protein>
    <submittedName>
        <fullName evidence="1">Uncharacterized protein</fullName>
    </submittedName>
</protein>
<evidence type="ECO:0000313" key="2">
    <source>
        <dbReference type="Proteomes" id="UP000003860"/>
    </source>
</evidence>
<gene>
    <name evidence="1" type="ORF">Cpap_1532</name>
</gene>
<dbReference type="Proteomes" id="UP000003860">
    <property type="component" value="Unassembled WGS sequence"/>
</dbReference>
<reference evidence="1" key="1">
    <citation type="submission" date="2009-07" db="EMBL/GenBank/DDBJ databases">
        <authorList>
            <consortium name="US DOE Joint Genome Institute (JGI-PGF)"/>
            <person name="Lucas S."/>
            <person name="Copeland A."/>
            <person name="Lapidus A."/>
            <person name="Glavina del Rio T."/>
            <person name="Tice H."/>
            <person name="Bruce D."/>
            <person name="Goodwin L."/>
            <person name="Pitluck S."/>
            <person name="Larimer F."/>
            <person name="Land M.L."/>
            <person name="Mouttaki H."/>
            <person name="He Z."/>
            <person name="Zhou J."/>
            <person name="Hemme C.L."/>
        </authorList>
    </citation>
    <scope>NUCLEOTIDE SEQUENCE</scope>
    <source>
        <strain evidence="1">DSM 2782</strain>
    </source>
</reference>
<organism evidence="1 2">
    <name type="scientific">Ruminiclostridium papyrosolvens DSM 2782</name>
    <dbReference type="NCBI Taxonomy" id="588581"/>
    <lineage>
        <taxon>Bacteria</taxon>
        <taxon>Bacillati</taxon>
        <taxon>Bacillota</taxon>
        <taxon>Clostridia</taxon>
        <taxon>Eubacteriales</taxon>
        <taxon>Oscillospiraceae</taxon>
        <taxon>Ruminiclostridium</taxon>
    </lineage>
</organism>
<dbReference type="STRING" id="588581.Cpap_1532"/>
<dbReference type="OrthoDB" id="1747378at2"/>